<evidence type="ECO:0000313" key="3">
    <source>
        <dbReference type="EMBL" id="RHL54174.1"/>
    </source>
</evidence>
<dbReference type="Proteomes" id="UP000095576">
    <property type="component" value="Unassembled WGS sequence"/>
</dbReference>
<dbReference type="EMBL" id="WCSB01000001">
    <property type="protein sequence ID" value="KAB4455652.1"/>
    <property type="molecule type" value="Genomic_DNA"/>
</dbReference>
<proteinExistence type="predicted"/>
<protein>
    <submittedName>
        <fullName evidence="2">Uncharacterized protein</fullName>
    </submittedName>
</protein>
<dbReference type="PATRIC" id="fig|818.29.peg.3728"/>
<gene>
    <name evidence="3" type="ORF">DW011_21020</name>
    <name evidence="1" type="ORF">ERS852511_01123</name>
    <name evidence="2" type="ORF">GAN93_01330</name>
</gene>
<evidence type="ECO:0000313" key="2">
    <source>
        <dbReference type="EMBL" id="KAB4455652.1"/>
    </source>
</evidence>
<sequence>MKDASKWSYFVTNAYYCWLLVSDGRGTVPVFTVTKQIKENILLQILCSFRNMSLLCTNFEIDNESTRNKK</sequence>
<evidence type="ECO:0000313" key="1">
    <source>
        <dbReference type="EMBL" id="CUP08903.1"/>
    </source>
</evidence>
<dbReference type="Proteomes" id="UP000283616">
    <property type="component" value="Unassembled WGS sequence"/>
</dbReference>
<organism evidence="2 6">
    <name type="scientific">Bacteroides thetaiotaomicron</name>
    <dbReference type="NCBI Taxonomy" id="818"/>
    <lineage>
        <taxon>Bacteria</taxon>
        <taxon>Pseudomonadati</taxon>
        <taxon>Bacteroidota</taxon>
        <taxon>Bacteroidia</taxon>
        <taxon>Bacteroidales</taxon>
        <taxon>Bacteroidaceae</taxon>
        <taxon>Bacteroides</taxon>
    </lineage>
</organism>
<dbReference type="Proteomes" id="UP000460317">
    <property type="component" value="Unassembled WGS sequence"/>
</dbReference>
<dbReference type="EMBL" id="QROV01000030">
    <property type="protein sequence ID" value="RHL54174.1"/>
    <property type="molecule type" value="Genomic_DNA"/>
</dbReference>
<dbReference type="AlphaFoldDB" id="A0A139K1S3"/>
<reference evidence="3 5" key="2">
    <citation type="submission" date="2018-08" db="EMBL/GenBank/DDBJ databases">
        <title>A genome reference for cultivated species of the human gut microbiota.</title>
        <authorList>
            <person name="Zou Y."/>
            <person name="Xue W."/>
            <person name="Luo G."/>
        </authorList>
    </citation>
    <scope>NUCLEOTIDE SEQUENCE [LARGE SCALE GENOMIC DNA]</scope>
    <source>
        <strain evidence="3 5">AF37-12</strain>
    </source>
</reference>
<evidence type="ECO:0000313" key="4">
    <source>
        <dbReference type="Proteomes" id="UP000095576"/>
    </source>
</evidence>
<dbReference type="EMBL" id="CZAP01000002">
    <property type="protein sequence ID" value="CUP08903.1"/>
    <property type="molecule type" value="Genomic_DNA"/>
</dbReference>
<accession>A0A139K1S3</accession>
<name>A0A139K1S3_BACT4</name>
<evidence type="ECO:0000313" key="5">
    <source>
        <dbReference type="Proteomes" id="UP000283616"/>
    </source>
</evidence>
<evidence type="ECO:0000313" key="6">
    <source>
        <dbReference type="Proteomes" id="UP000460317"/>
    </source>
</evidence>
<reference evidence="2 6" key="3">
    <citation type="journal article" date="2019" name="Nat. Med.">
        <title>A library of human gut bacterial isolates paired with longitudinal multiomics data enables mechanistic microbiome research.</title>
        <authorList>
            <person name="Poyet M."/>
            <person name="Groussin M."/>
            <person name="Gibbons S.M."/>
            <person name="Avila-Pacheco J."/>
            <person name="Jiang X."/>
            <person name="Kearney S.M."/>
            <person name="Perrotta A.R."/>
            <person name="Berdy B."/>
            <person name="Zhao S."/>
            <person name="Lieberman T.D."/>
            <person name="Swanson P.K."/>
            <person name="Smith M."/>
            <person name="Roesemann S."/>
            <person name="Alexander J.E."/>
            <person name="Rich S.A."/>
            <person name="Livny J."/>
            <person name="Vlamakis H."/>
            <person name="Clish C."/>
            <person name="Bullock K."/>
            <person name="Deik A."/>
            <person name="Scott J."/>
            <person name="Pierce K.A."/>
            <person name="Xavier R.J."/>
            <person name="Alm E.J."/>
        </authorList>
    </citation>
    <scope>NUCLEOTIDE SEQUENCE [LARGE SCALE GENOMIC DNA]</scope>
    <source>
        <strain evidence="2 6">BIOML-A165</strain>
    </source>
</reference>
<reference evidence="1 4" key="1">
    <citation type="submission" date="2015-09" db="EMBL/GenBank/DDBJ databases">
        <authorList>
            <consortium name="Pathogen Informatics"/>
        </authorList>
    </citation>
    <scope>NUCLEOTIDE SEQUENCE [LARGE SCALE GENOMIC DNA]</scope>
    <source>
        <strain evidence="1 4">2789STDY5834899</strain>
    </source>
</reference>